<dbReference type="EMBL" id="HACG01022187">
    <property type="protein sequence ID" value="CEK69052.1"/>
    <property type="molecule type" value="Transcribed_RNA"/>
</dbReference>
<evidence type="ECO:0000256" key="1">
    <source>
        <dbReference type="SAM" id="MobiDB-lite"/>
    </source>
</evidence>
<protein>
    <submittedName>
        <fullName evidence="2">Uncharacterized protein</fullName>
    </submittedName>
</protein>
<reference evidence="2" key="1">
    <citation type="submission" date="2014-12" db="EMBL/GenBank/DDBJ databases">
        <title>Insight into the proteome of Arion vulgaris.</title>
        <authorList>
            <person name="Aradska J."/>
            <person name="Bulat T."/>
            <person name="Smidak R."/>
            <person name="Sarate P."/>
            <person name="Gangsoo J."/>
            <person name="Sialana F."/>
            <person name="Bilban M."/>
            <person name="Lubec G."/>
        </authorList>
    </citation>
    <scope>NUCLEOTIDE SEQUENCE</scope>
    <source>
        <tissue evidence="2">Skin</tissue>
    </source>
</reference>
<feature type="compositionally biased region" description="Low complexity" evidence="1">
    <location>
        <begin position="90"/>
        <end position="114"/>
    </location>
</feature>
<feature type="region of interest" description="Disordered" evidence="1">
    <location>
        <begin position="84"/>
        <end position="173"/>
    </location>
</feature>
<feature type="compositionally biased region" description="Polar residues" evidence="1">
    <location>
        <begin position="29"/>
        <end position="52"/>
    </location>
</feature>
<feature type="non-terminal residue" evidence="2">
    <location>
        <position position="173"/>
    </location>
</feature>
<dbReference type="AlphaFoldDB" id="A0A0B6ZKY1"/>
<name>A0A0B6ZKY1_9EUPU</name>
<organism evidence="2">
    <name type="scientific">Arion vulgaris</name>
    <dbReference type="NCBI Taxonomy" id="1028688"/>
    <lineage>
        <taxon>Eukaryota</taxon>
        <taxon>Metazoa</taxon>
        <taxon>Spiralia</taxon>
        <taxon>Lophotrochozoa</taxon>
        <taxon>Mollusca</taxon>
        <taxon>Gastropoda</taxon>
        <taxon>Heterobranchia</taxon>
        <taxon>Euthyneura</taxon>
        <taxon>Panpulmonata</taxon>
        <taxon>Eupulmonata</taxon>
        <taxon>Stylommatophora</taxon>
        <taxon>Helicina</taxon>
        <taxon>Arionoidea</taxon>
        <taxon>Arionidae</taxon>
        <taxon>Arion</taxon>
    </lineage>
</organism>
<feature type="non-terminal residue" evidence="2">
    <location>
        <position position="1"/>
    </location>
</feature>
<feature type="region of interest" description="Disordered" evidence="1">
    <location>
        <begin position="1"/>
        <end position="69"/>
    </location>
</feature>
<sequence>RGGMRQDSSHRDDALPAMPQYSARPMQAGLSTSSPYVVEQTNNYRSGHSSGRNDIVRGNNHFQNDNFGKGNEVMMLESSALGYARGRGSIGSSHSSGGSQSSYPSSPVHISSPPNLLNNHYAADMRQGPRPGEGSMRDLPTDLRQGPRPSEGSARDPMDMRQGPRPGEGSTRD</sequence>
<proteinExistence type="predicted"/>
<evidence type="ECO:0000313" key="2">
    <source>
        <dbReference type="EMBL" id="CEK69052.1"/>
    </source>
</evidence>
<gene>
    <name evidence="2" type="primary">ORF68715</name>
</gene>
<accession>A0A0B6ZKY1</accession>